<evidence type="ECO:0000256" key="3">
    <source>
        <dbReference type="ARBA" id="ARBA00023125"/>
    </source>
</evidence>
<dbReference type="PROSITE" id="PS50931">
    <property type="entry name" value="HTH_LYSR"/>
    <property type="match status" value="1"/>
</dbReference>
<accession>A0A9E5JZ08</accession>
<evidence type="ECO:0000256" key="1">
    <source>
        <dbReference type="ARBA" id="ARBA00009437"/>
    </source>
</evidence>
<dbReference type="Pfam" id="PF03466">
    <property type="entry name" value="LysR_substrate"/>
    <property type="match status" value="1"/>
</dbReference>
<dbReference type="Pfam" id="PF00126">
    <property type="entry name" value="HTH_1"/>
    <property type="match status" value="1"/>
</dbReference>
<keyword evidence="2" id="KW-0805">Transcription regulation</keyword>
<dbReference type="RefSeq" id="WP_167182822.1">
    <property type="nucleotide sequence ID" value="NZ_JAAONZ010000003.1"/>
</dbReference>
<dbReference type="InterPro" id="IPR000847">
    <property type="entry name" value="LysR_HTH_N"/>
</dbReference>
<comment type="similarity">
    <text evidence="1">Belongs to the LysR transcriptional regulatory family.</text>
</comment>
<evidence type="ECO:0000313" key="7">
    <source>
        <dbReference type="Proteomes" id="UP000787472"/>
    </source>
</evidence>
<dbReference type="AlphaFoldDB" id="A0A9E5JZ08"/>
<dbReference type="FunFam" id="1.10.10.10:FF:000001">
    <property type="entry name" value="LysR family transcriptional regulator"/>
    <property type="match status" value="1"/>
</dbReference>
<dbReference type="SUPFAM" id="SSF53850">
    <property type="entry name" value="Periplasmic binding protein-like II"/>
    <property type="match status" value="1"/>
</dbReference>
<gene>
    <name evidence="6" type="ORF">G8770_05355</name>
</gene>
<dbReference type="InterPro" id="IPR005119">
    <property type="entry name" value="LysR_subst-bd"/>
</dbReference>
<organism evidence="6 7">
    <name type="scientific">Pseudomaricurvus hydrocarbonicus</name>
    <dbReference type="NCBI Taxonomy" id="1470433"/>
    <lineage>
        <taxon>Bacteria</taxon>
        <taxon>Pseudomonadati</taxon>
        <taxon>Pseudomonadota</taxon>
        <taxon>Gammaproteobacteria</taxon>
        <taxon>Cellvibrionales</taxon>
        <taxon>Cellvibrionaceae</taxon>
        <taxon>Pseudomaricurvus</taxon>
    </lineage>
</organism>
<keyword evidence="3" id="KW-0238">DNA-binding</keyword>
<dbReference type="InterPro" id="IPR036390">
    <property type="entry name" value="WH_DNA-bd_sf"/>
</dbReference>
<reference evidence="6" key="1">
    <citation type="submission" date="2020-03" db="EMBL/GenBank/DDBJ databases">
        <authorList>
            <person name="Guo F."/>
        </authorList>
    </citation>
    <scope>NUCLEOTIDE SEQUENCE</scope>
    <source>
        <strain evidence="6">JCM 30134</strain>
    </source>
</reference>
<dbReference type="InterPro" id="IPR036388">
    <property type="entry name" value="WH-like_DNA-bd_sf"/>
</dbReference>
<evidence type="ECO:0000259" key="5">
    <source>
        <dbReference type="PROSITE" id="PS50931"/>
    </source>
</evidence>
<dbReference type="PRINTS" id="PR00039">
    <property type="entry name" value="HTHLYSR"/>
</dbReference>
<proteinExistence type="inferred from homology"/>
<dbReference type="Gene3D" id="1.10.10.10">
    <property type="entry name" value="Winged helix-like DNA-binding domain superfamily/Winged helix DNA-binding domain"/>
    <property type="match status" value="1"/>
</dbReference>
<evidence type="ECO:0000313" key="6">
    <source>
        <dbReference type="EMBL" id="NHO64967.1"/>
    </source>
</evidence>
<evidence type="ECO:0000256" key="4">
    <source>
        <dbReference type="ARBA" id="ARBA00023163"/>
    </source>
</evidence>
<dbReference type="EMBL" id="JAAONZ010000003">
    <property type="protein sequence ID" value="NHO64967.1"/>
    <property type="molecule type" value="Genomic_DNA"/>
</dbReference>
<dbReference type="PANTHER" id="PTHR30579">
    <property type="entry name" value="TRANSCRIPTIONAL REGULATOR"/>
    <property type="match status" value="1"/>
</dbReference>
<feature type="domain" description="HTH lysR-type" evidence="5">
    <location>
        <begin position="4"/>
        <end position="61"/>
    </location>
</feature>
<comment type="caution">
    <text evidence="6">The sequence shown here is derived from an EMBL/GenBank/DDBJ whole genome shotgun (WGS) entry which is preliminary data.</text>
</comment>
<keyword evidence="4" id="KW-0804">Transcription</keyword>
<dbReference type="GO" id="GO:0003677">
    <property type="term" value="F:DNA binding"/>
    <property type="evidence" value="ECO:0007669"/>
    <property type="project" value="UniProtKB-KW"/>
</dbReference>
<dbReference type="GO" id="GO:0003700">
    <property type="term" value="F:DNA-binding transcription factor activity"/>
    <property type="evidence" value="ECO:0007669"/>
    <property type="project" value="InterPro"/>
</dbReference>
<protein>
    <submittedName>
        <fullName evidence="6">LysR family transcriptional regulator</fullName>
    </submittedName>
</protein>
<dbReference type="PANTHER" id="PTHR30579:SF7">
    <property type="entry name" value="HTH-TYPE TRANSCRIPTIONAL REGULATOR LRHA-RELATED"/>
    <property type="match status" value="1"/>
</dbReference>
<keyword evidence="7" id="KW-1185">Reference proteome</keyword>
<dbReference type="Proteomes" id="UP000787472">
    <property type="component" value="Unassembled WGS sequence"/>
</dbReference>
<dbReference type="InterPro" id="IPR050176">
    <property type="entry name" value="LTTR"/>
</dbReference>
<dbReference type="Gene3D" id="3.40.190.10">
    <property type="entry name" value="Periplasmic binding protein-like II"/>
    <property type="match status" value="2"/>
</dbReference>
<evidence type="ECO:0000256" key="2">
    <source>
        <dbReference type="ARBA" id="ARBA00023015"/>
    </source>
</evidence>
<sequence length="284" mass="31050">MKNLSIDALRAFITALELGGFTQAGEYLGRTQPAISMQIKKLEDVLGQSLLIRRGQSVELTKAGQIFRPYARQILALNDEAVEQFSQELLAGKVRLGIPSEFASTLLPKIVGLFSQSHPNVTLAVTSDLSKNLLHERRRLDFDLILGLHPDPSQVASANIVRLDELVWVTSPDHEAHQQAPCPLIVAPEGCIYRARAVERLTESGIAWRLVYTNPDLSGIRSAIEEGLGVTVLAKSTVPSNLKILKGNDRYPKLGKMAISLVKPQPSSSPTVDRLAEYLAASLN</sequence>
<dbReference type="SUPFAM" id="SSF46785">
    <property type="entry name" value="Winged helix' DNA-binding domain"/>
    <property type="match status" value="1"/>
</dbReference>
<name>A0A9E5JZ08_9GAMM</name>